<evidence type="ECO:0000313" key="2">
    <source>
        <dbReference type="EMBL" id="SCE80547.1"/>
    </source>
</evidence>
<evidence type="ECO:0000313" key="3">
    <source>
        <dbReference type="Proteomes" id="UP000199375"/>
    </source>
</evidence>
<dbReference type="AlphaFoldDB" id="A0A1C4V989"/>
<dbReference type="Proteomes" id="UP000199375">
    <property type="component" value="Unassembled WGS sequence"/>
</dbReference>
<reference evidence="2 3" key="1">
    <citation type="submission" date="2016-06" db="EMBL/GenBank/DDBJ databases">
        <authorList>
            <person name="Kjaerup R.B."/>
            <person name="Dalgaard T.S."/>
            <person name="Juul-Madsen H.R."/>
        </authorList>
    </citation>
    <scope>NUCLEOTIDE SEQUENCE [LARGE SCALE GENOMIC DNA]</scope>
    <source>
        <strain evidence="2 3">DSM 45626</strain>
    </source>
</reference>
<evidence type="ECO:0000256" key="1">
    <source>
        <dbReference type="SAM" id="MobiDB-lite"/>
    </source>
</evidence>
<feature type="region of interest" description="Disordered" evidence="1">
    <location>
        <begin position="43"/>
        <end position="86"/>
    </location>
</feature>
<dbReference type="EMBL" id="FMCW01000007">
    <property type="protein sequence ID" value="SCE80547.1"/>
    <property type="molecule type" value="Genomic_DNA"/>
</dbReference>
<name>A0A1C4V989_9ACTN</name>
<organism evidence="2 3">
    <name type="scientific">Micromonospora haikouensis</name>
    <dbReference type="NCBI Taxonomy" id="686309"/>
    <lineage>
        <taxon>Bacteria</taxon>
        <taxon>Bacillati</taxon>
        <taxon>Actinomycetota</taxon>
        <taxon>Actinomycetes</taxon>
        <taxon>Micromonosporales</taxon>
        <taxon>Micromonosporaceae</taxon>
        <taxon>Micromonospora</taxon>
    </lineage>
</organism>
<accession>A0A1C4V989</accession>
<protein>
    <submittedName>
        <fullName evidence="2">Uncharacterized protein</fullName>
    </submittedName>
</protein>
<gene>
    <name evidence="2" type="ORF">GA0070558_107164</name>
</gene>
<sequence length="124" mass="13516">MVWNRSRVSTWWAFAPAPATPIMSMKSMNPWVALPGACRLSRVTSDRQPSRSPLAIHSTARRSNSGSGPCGPDWRGPPSSSDRWPVPMIATRRCDGHDSTISRMAWPSCTKRFGCGSGGAKMLV</sequence>
<proteinExistence type="predicted"/>